<reference evidence="5 6" key="1">
    <citation type="submission" date="2018-12" db="EMBL/GenBank/DDBJ databases">
        <authorList>
            <person name="Tiukova I."/>
            <person name="Dainat J."/>
        </authorList>
    </citation>
    <scope>NUCLEOTIDE SEQUENCE [LARGE SCALE GENOMIC DNA]</scope>
</reference>
<feature type="compositionally biased region" description="Basic and acidic residues" evidence="4">
    <location>
        <begin position="1780"/>
        <end position="1792"/>
    </location>
</feature>
<feature type="compositionally biased region" description="Low complexity" evidence="4">
    <location>
        <begin position="1823"/>
        <end position="1832"/>
    </location>
</feature>
<evidence type="ECO:0000256" key="1">
    <source>
        <dbReference type="ARBA" id="ARBA00004123"/>
    </source>
</evidence>
<dbReference type="GO" id="GO:0031491">
    <property type="term" value="F:nucleosome binding"/>
    <property type="evidence" value="ECO:0007669"/>
    <property type="project" value="TreeGrafter"/>
</dbReference>
<feature type="compositionally biased region" description="Polar residues" evidence="4">
    <location>
        <begin position="1877"/>
        <end position="1895"/>
    </location>
</feature>
<dbReference type="OrthoDB" id="77564at2759"/>
<evidence type="ECO:0000256" key="3">
    <source>
        <dbReference type="ARBA" id="ARBA00023242"/>
    </source>
</evidence>
<sequence length="1922" mass="219422">MSTFTAINVSDDELDIEEHTRELQIEHALEVFDEALKCQKSKDYENSRLKLEELFRIEIIYSKNVTNNPTIEQLKYLAYRSRGFFRLTELFEGLNESDEDNDADSSNEAHEGKYEKLISSMNDLATALEHGEADLKLIQLVSELFSFYGLNRLARYGYEYKFIPDLAADTNPNTDDLKWNLSNARTLLPSQLNLVKGFKELLDRLDDQSPAIYGQINKILNDEKIRKILSAGKLKSLDFSNVIKLQEFSELRKAQNDYIVIDVFHTGNNVDLSSLLRDLNGILPKPKGRTKVYDNYILTEVPIDKITFNLVERTHQIIDDPEDVKLESDNVIVLEDTDEVEGNEIKAKSGDESSSRSLNSEDLTPAQRIAAKRLARSQSEASANELAADMFTAQAKFLQDFTQFMKLCDVDVHAEDMIKVVVSGSTQMKDVDMRIVTLQHSMDIWKAPQTESLLVKFGNDVRKNTRQKTKEYEEERNTSIKEILNASMTKVDSSEKVPLSELDNGDLLKLLKRMNSQNFHLEQIRWNIVEHLFEVHSKNGGTLITDGTLNKEGLQNFKIIIDSLDVLILSRCHKTLSRYASDEKQPSGLVSNLNTAVSILEILVDSLLSFQNELRVKKITNKLQHVESQSFESVLRHRIDNWTKLLEDFFIFLSSSVSKQIIQLWIRFSWAKVCFMQHQKDFDTQVISSLLKEMSVKAKKVVDLDVLMVNYSFLPRLNRSGLEVQLSKVKILEAFTNNDRSNQILENILLKNSSGDNSSSSNVESEMRELVQKSPVDLKLRLWTVLLTYYENQGSVKDYKLGFHSALQTMVDEIEPERLNSLPSFQVSQIISKTIGFFGTLAKNYVRFLAKNGWKCEASPGTEDKNVLGNLVIFFKLVYVFLLREDASDMVKFKRSLRYSSVKSYEKLLDISVLTFTLILLYYDLTLREKTPENFNDFYSIMHVQLGVRHICNNAGGVFLEYIQKRLASMLWDSSDHDFFQVVHCRYGIPVSMEDYETFDHESEKYDMTNSDAMSVSKYVIPYCYRKKHPLFNPPRNDIKSILDLVYDTVGDLDHKDATVAKNVNVLTEYLENEPLNLQLISSSFSGSLNIDIQTPNTQYIDVAKAGIYFMQGLMALHLFKIRKKAMQGRSAELDFVIKMFQVDLISGPNKFESWLLLGQAYSYLVEDDIIWTSDKLNNDDKKRFTASVQKQALLCYFMAVSVYCRMDAPSKNDIEPIASLLWNYLGREFYSAWMKPMGKLAFQITTSHAHLLGSPFPSNSAVSELSTASPLLESSRIISDRSAYRIISLIFKEAHRLDKEDWYSCMYLAKAELKQRNPSLVDVIIENILLSCKLANNASSRDDPIVEPHYLLLSVVFKYVVWKKLELPGALKILKQDSIFTVPESVLTMEEFSNLVIDLLRKCISYDKKKWQHKPRYRISRIYLDQLKDIHSCKKEMDSIISLKPTVRSLSTIWKPENERAGKHFVYNFMYISFYVDLLDQSAEIYPLIQLIGKLRKLGSSMVNQIRTFDYAVAKACIMIKKIVGIPPGFLDDQITRMVYSEFVKYSKEFVKSVGCQEVFSSKEKTVFYFLSEIFGFRRMANGFAATGVIDECYHSLYLFLFMPFLEKKLEENMHGQGNGNASPGPEQQRQIEFVTTSNSPRKSPSGPSREKIRVARRDITPYCVQLLGNLRKVLDAMKIECYQDDFLPYDKEIVFSNRDYDDAAATIKLDWKNGGGNGELSVGTREETLDLNNLIESFCKDQLLSADDHDLVLYDGSELFPELPPRKSEIEQAIEKKIEEKRSISKDPRMESSSPVLSDGQARQAGELKHQMQLSDFIHGSSLEPSTSSSEGDDNGPTKKKRKLVISRKIIETSRPFSSESLSGESTSNEASAVEISSTASKSGGSVTDSAGSKPQKPKEIVTPKDYVENSETSALIEID</sequence>
<evidence type="ECO:0000313" key="5">
    <source>
        <dbReference type="EMBL" id="VEU21677.1"/>
    </source>
</evidence>
<dbReference type="GO" id="GO:0005634">
    <property type="term" value="C:nucleus"/>
    <property type="evidence" value="ECO:0007669"/>
    <property type="project" value="UniProtKB-SubCell"/>
</dbReference>
<feature type="compositionally biased region" description="Basic and acidic residues" evidence="4">
    <location>
        <begin position="343"/>
        <end position="354"/>
    </location>
</feature>
<dbReference type="Proteomes" id="UP000290900">
    <property type="component" value="Unassembled WGS sequence"/>
</dbReference>
<dbReference type="GO" id="GO:0006325">
    <property type="term" value="P:chromatin organization"/>
    <property type="evidence" value="ECO:0007669"/>
    <property type="project" value="InterPro"/>
</dbReference>
<feature type="region of interest" description="Disordered" evidence="4">
    <location>
        <begin position="1822"/>
        <end position="1922"/>
    </location>
</feature>
<accession>A0A448YLA1</accession>
<comment type="subcellular location">
    <subcellularLocation>
        <location evidence="1">Nucleus</location>
    </subcellularLocation>
</comment>
<feature type="compositionally biased region" description="Low complexity" evidence="4">
    <location>
        <begin position="1856"/>
        <end position="1872"/>
    </location>
</feature>
<proteinExistence type="inferred from homology"/>
<dbReference type="InterPro" id="IPR033053">
    <property type="entry name" value="Hir3/CABIN1"/>
</dbReference>
<evidence type="ECO:0000256" key="2">
    <source>
        <dbReference type="ARBA" id="ARBA00007335"/>
    </source>
</evidence>
<dbReference type="FunCoup" id="A0A448YLA1">
    <property type="interactions" value="159"/>
</dbReference>
<protein>
    <submittedName>
        <fullName evidence="5">DEKNAAC102549</fullName>
    </submittedName>
</protein>
<evidence type="ECO:0000313" key="6">
    <source>
        <dbReference type="Proteomes" id="UP000290900"/>
    </source>
</evidence>
<dbReference type="EMBL" id="CAACVR010000012">
    <property type="protein sequence ID" value="VEU21677.1"/>
    <property type="molecule type" value="Genomic_DNA"/>
</dbReference>
<gene>
    <name evidence="5" type="ORF">BRENAR_LOCUS2410</name>
</gene>
<dbReference type="InParanoid" id="A0A448YLA1"/>
<name>A0A448YLA1_BRENA</name>
<dbReference type="PANTHER" id="PTHR15502">
    <property type="entry name" value="CALCINEURIN-BINDING PROTEIN CABIN 1-RELATED"/>
    <property type="match status" value="1"/>
</dbReference>
<dbReference type="STRING" id="13370.A0A448YLA1"/>
<keyword evidence="6" id="KW-1185">Reference proteome</keyword>
<feature type="region of interest" description="Disordered" evidence="4">
    <location>
        <begin position="342"/>
        <end position="362"/>
    </location>
</feature>
<dbReference type="PANTHER" id="PTHR15502:SF7">
    <property type="entry name" value="CALCINEURIN-BINDING PROTEIN CABIN-1"/>
    <property type="match status" value="1"/>
</dbReference>
<keyword evidence="3" id="KW-0539">Nucleus</keyword>
<organism evidence="5 6">
    <name type="scientific">Brettanomyces naardenensis</name>
    <name type="common">Yeast</name>
    <dbReference type="NCBI Taxonomy" id="13370"/>
    <lineage>
        <taxon>Eukaryota</taxon>
        <taxon>Fungi</taxon>
        <taxon>Dikarya</taxon>
        <taxon>Ascomycota</taxon>
        <taxon>Saccharomycotina</taxon>
        <taxon>Pichiomycetes</taxon>
        <taxon>Pichiales</taxon>
        <taxon>Pichiaceae</taxon>
        <taxon>Brettanomyces</taxon>
    </lineage>
</organism>
<evidence type="ECO:0000256" key="4">
    <source>
        <dbReference type="SAM" id="MobiDB-lite"/>
    </source>
</evidence>
<feature type="compositionally biased region" description="Basic and acidic residues" evidence="4">
    <location>
        <begin position="1899"/>
        <end position="1910"/>
    </location>
</feature>
<feature type="region of interest" description="Disordered" evidence="4">
    <location>
        <begin position="1780"/>
        <end position="1804"/>
    </location>
</feature>
<dbReference type="GO" id="GO:0000417">
    <property type="term" value="C:HIR complex"/>
    <property type="evidence" value="ECO:0007669"/>
    <property type="project" value="TreeGrafter"/>
</dbReference>
<comment type="similarity">
    <text evidence="2">Belongs to the HIR3 family.</text>
</comment>